<dbReference type="Pfam" id="PF18577">
    <property type="entry name" value="ASTN_2_hairpin"/>
    <property type="match status" value="1"/>
</dbReference>
<reference evidence="5" key="2">
    <citation type="submission" date="2025-09" db="UniProtKB">
        <authorList>
            <consortium name="Ensembl"/>
        </authorList>
    </citation>
    <scope>IDENTIFICATION</scope>
</reference>
<dbReference type="Gene3D" id="2.10.25.10">
    <property type="entry name" value="Laminin"/>
    <property type="match status" value="1"/>
</dbReference>
<dbReference type="SMART" id="SM00181">
    <property type="entry name" value="EGF"/>
    <property type="match status" value="3"/>
</dbReference>
<dbReference type="Pfam" id="PF01823">
    <property type="entry name" value="MACPF"/>
    <property type="match status" value="1"/>
</dbReference>
<dbReference type="InParanoid" id="A0A672RYC0"/>
<dbReference type="GO" id="GO:0016020">
    <property type="term" value="C:membrane"/>
    <property type="evidence" value="ECO:0007669"/>
    <property type="project" value="TreeGrafter"/>
</dbReference>
<dbReference type="Ensembl" id="ENSSGRT00000099949.1">
    <property type="protein sequence ID" value="ENSSGRP00000093916.1"/>
    <property type="gene ID" value="ENSSGRG00000047027.1"/>
</dbReference>
<dbReference type="PANTHER" id="PTHR16592:SF2">
    <property type="entry name" value="ASTROTACTIN-2"/>
    <property type="match status" value="1"/>
</dbReference>
<dbReference type="SMART" id="SM00457">
    <property type="entry name" value="MACPF"/>
    <property type="match status" value="1"/>
</dbReference>
<dbReference type="Pfam" id="PF19743">
    <property type="entry name" value="ASTN1_2_fn3"/>
    <property type="match status" value="1"/>
</dbReference>
<reference evidence="5" key="1">
    <citation type="submission" date="2025-08" db="UniProtKB">
        <authorList>
            <consortium name="Ensembl"/>
        </authorList>
    </citation>
    <scope>IDENTIFICATION</scope>
</reference>
<dbReference type="InterPro" id="IPR040685">
    <property type="entry name" value="Annexin-like"/>
</dbReference>
<dbReference type="Pfam" id="PF18411">
    <property type="entry name" value="Annexin_2"/>
    <property type="match status" value="1"/>
</dbReference>
<dbReference type="InterPro" id="IPR000742">
    <property type="entry name" value="EGF"/>
</dbReference>
<keyword evidence="2" id="KW-0812">Transmembrane</keyword>
<feature type="domain" description="EGF-like" evidence="3">
    <location>
        <begin position="524"/>
        <end position="573"/>
    </location>
</feature>
<dbReference type="Proteomes" id="UP000472262">
    <property type="component" value="Unassembled WGS sequence"/>
</dbReference>
<evidence type="ECO:0000256" key="2">
    <source>
        <dbReference type="SAM" id="Phobius"/>
    </source>
</evidence>
<keyword evidence="6" id="KW-1185">Reference proteome</keyword>
<feature type="region of interest" description="Disordered" evidence="1">
    <location>
        <begin position="197"/>
        <end position="229"/>
    </location>
</feature>
<evidence type="ECO:0000259" key="4">
    <source>
        <dbReference type="SMART" id="SM00457"/>
    </source>
</evidence>
<organism evidence="5 6">
    <name type="scientific">Sinocyclocheilus grahami</name>
    <name type="common">Dianchi golden-line fish</name>
    <name type="synonym">Barbus grahami</name>
    <dbReference type="NCBI Taxonomy" id="75366"/>
    <lineage>
        <taxon>Eukaryota</taxon>
        <taxon>Metazoa</taxon>
        <taxon>Chordata</taxon>
        <taxon>Craniata</taxon>
        <taxon>Vertebrata</taxon>
        <taxon>Euteleostomi</taxon>
        <taxon>Actinopterygii</taxon>
        <taxon>Neopterygii</taxon>
        <taxon>Teleostei</taxon>
        <taxon>Ostariophysi</taxon>
        <taxon>Cypriniformes</taxon>
        <taxon>Cyprinidae</taxon>
        <taxon>Cyprininae</taxon>
        <taxon>Sinocyclocheilus</taxon>
    </lineage>
</organism>
<dbReference type="GO" id="GO:0005768">
    <property type="term" value="C:endosome"/>
    <property type="evidence" value="ECO:0007669"/>
    <property type="project" value="TreeGrafter"/>
</dbReference>
<dbReference type="GO" id="GO:0007158">
    <property type="term" value="P:neuron cell-cell adhesion"/>
    <property type="evidence" value="ECO:0007669"/>
    <property type="project" value="TreeGrafter"/>
</dbReference>
<feature type="transmembrane region" description="Helical" evidence="2">
    <location>
        <begin position="253"/>
        <end position="274"/>
    </location>
</feature>
<dbReference type="InterPro" id="IPR026995">
    <property type="entry name" value="Astrotactin"/>
</dbReference>
<evidence type="ECO:0000313" key="5">
    <source>
        <dbReference type="Ensembl" id="ENSSGRP00000093916.1"/>
    </source>
</evidence>
<feature type="domain" description="EGF-like" evidence="3">
    <location>
        <begin position="335"/>
        <end position="372"/>
    </location>
</feature>
<evidence type="ECO:0000259" key="3">
    <source>
        <dbReference type="SMART" id="SM00181"/>
    </source>
</evidence>
<proteinExistence type="predicted"/>
<dbReference type="GO" id="GO:0001764">
    <property type="term" value="P:neuron migration"/>
    <property type="evidence" value="ECO:0007669"/>
    <property type="project" value="InterPro"/>
</dbReference>
<dbReference type="InterPro" id="IPR045575">
    <property type="entry name" value="ASTN_1_2_N"/>
</dbReference>
<keyword evidence="2" id="KW-1133">Transmembrane helix</keyword>
<dbReference type="InterPro" id="IPR020864">
    <property type="entry name" value="MACPF"/>
</dbReference>
<dbReference type="Pfam" id="PF19441">
    <property type="entry name" value="ASTN_1_2_N"/>
    <property type="match status" value="1"/>
</dbReference>
<dbReference type="InterPro" id="IPR045574">
    <property type="entry name" value="ASTN1_2_Fn3"/>
</dbReference>
<keyword evidence="2" id="KW-0472">Membrane</keyword>
<feature type="transmembrane region" description="Helical" evidence="2">
    <location>
        <begin position="41"/>
        <end position="62"/>
    </location>
</feature>
<dbReference type="PANTHER" id="PTHR16592">
    <property type="entry name" value="ASTROTACTIN-1-LIKE"/>
    <property type="match status" value="1"/>
</dbReference>
<name>A0A672RYC0_SINGR</name>
<dbReference type="AlphaFoldDB" id="A0A672RYC0"/>
<feature type="domain" description="MACPF" evidence="4">
    <location>
        <begin position="652"/>
        <end position="837"/>
    </location>
</feature>
<protein>
    <submittedName>
        <fullName evidence="5">Astrotactin 2</fullName>
    </submittedName>
</protein>
<accession>A0A672RYC0</accession>
<evidence type="ECO:0000256" key="1">
    <source>
        <dbReference type="SAM" id="MobiDB-lite"/>
    </source>
</evidence>
<sequence>MGVSSWSLEQIVNGCNFRIVHGGESLECSFFWNSDISLLSFLFQGGLIALLLVILLFTLVLYTRQRWCRRRRAPQKSASTEATHEIHYIPSILLGPPQSRDSFRGPRPLQHSSVIGMPIRETPILDDCDCEEDEQPGHLLDGKAHLEDDLCSQGTHSVDSLGKVLDPDQESVEALMQRFKESFRTNTTMEITHFQNVTHSSSTGRKRGQTHNRAGGVLGRQGDSGSEMDDDTQLKFYTEHRGRRRSKGCPQSPMSKASLTLITVCTCVVAVVYGTQTSCPLTVKVTLHVPEHFIADGSSFVVSMGSFLDVSNWLNPAKLTLYYQTNTSTQWVRDYCGQRTTDPCEQLCDQDTGECSCLEGYAPDPEHKHLCVRTDWGRNEGPWPYSNLERGYDIVTGEQAPEKIFRSSYSLGQGLWLPVSKSFVVPPVELSINPIASCKTDVLVTEDPGEVREEAIMSTYFETVDDLLASFGPVRDCSKDNGGCRKNFKCVSDRRMDSTGCMCPEGLRPMKDGSGCYDYSLGTDCTDGFNGGCEQLCLQQLVPLPDDPTSSNVLMFCGCVQEYKLAADGRSCLLLADHCEGPKCPKQDSRFNDTLFSEMLRGYNNKTQQVILGQVFQMTFRCYTFDQFICRSGALMCVCVTGDAQFSEATGYPMMQQWRVRSNLYRVKLSAITLSTDFSKVLKSLTADSTRDELLAFIQQYGSHYISEALYGSELTCNIYFPSKKSQQQLWLQYQKGMHTGAQRNSRCCSDVLLATRGDSSSTAEGRFLVEIIAFFSPVPFILQAFKSAMMSSYWCAGKGDVIENWCRCDLTALGKDGLPNCSPLRRPVLRLASHLEPSSTMVALEWIDVEPLIGYKVSDYIIQHKRVEDLSEAEIYTGEVLSLMDDLFSGLGSSCVVAGRRSGEHPHSMIYSLLFKCLEPDSLYKFTLYAVDSRGSRSDVSFVTVRTSCPMVDDSKAEEIADKVYNLYNGYTSGKEQQTAYNTLMEISPPLLYRVQHHYNSHYEKFGDFVWRSEDELGPRKAHLILRRMDRISLFCRSLLRSGFIQSRTESVPYMLCRSDGTRPGGTLWHSSLHETRLACLEKVVTVQRNIYGKSKLR</sequence>
<dbReference type="OMA" id="VXCPEEL"/>
<evidence type="ECO:0000313" key="6">
    <source>
        <dbReference type="Proteomes" id="UP000472262"/>
    </source>
</evidence>
<feature type="domain" description="EGF-like" evidence="3">
    <location>
        <begin position="476"/>
        <end position="517"/>
    </location>
</feature>
<dbReference type="InterPro" id="IPR040510">
    <property type="entry name" value="ASTN_2_hairpin"/>
</dbReference>